<name>A0A1H4M730_9NOCA</name>
<evidence type="ECO:0000313" key="1">
    <source>
        <dbReference type="EMBL" id="SEB78285.1"/>
    </source>
</evidence>
<proteinExistence type="predicted"/>
<dbReference type="EMBL" id="FNSV01000005">
    <property type="protein sequence ID" value="SEB78285.1"/>
    <property type="molecule type" value="Genomic_DNA"/>
</dbReference>
<gene>
    <name evidence="1" type="ORF">SAMN04490239_1643</name>
</gene>
<dbReference type="Proteomes" id="UP000183561">
    <property type="component" value="Unassembled WGS sequence"/>
</dbReference>
<dbReference type="RefSeq" id="WP_174705590.1">
    <property type="nucleotide sequence ID" value="NZ_FNSV01000005.1"/>
</dbReference>
<keyword evidence="2" id="KW-1185">Reference proteome</keyword>
<protein>
    <submittedName>
        <fullName evidence="1">Uncharacterized protein</fullName>
    </submittedName>
</protein>
<accession>A0A1H4M730</accession>
<organism evidence="1 2">
    <name type="scientific">Rhodococcus koreensis</name>
    <dbReference type="NCBI Taxonomy" id="99653"/>
    <lineage>
        <taxon>Bacteria</taxon>
        <taxon>Bacillati</taxon>
        <taxon>Actinomycetota</taxon>
        <taxon>Actinomycetes</taxon>
        <taxon>Mycobacteriales</taxon>
        <taxon>Nocardiaceae</taxon>
        <taxon>Rhodococcus</taxon>
    </lineage>
</organism>
<dbReference type="AlphaFoldDB" id="A0A1H4M730"/>
<sequence length="101" mass="10573">MASPVSTNPGISCFPCGSSADALPTIGVEEEFLLVESRTGTPCLCNAAVAETGSDLGIALQLELSRCHRNRHSSRAVAALILGAYDAVARHRGRAALIRPR</sequence>
<evidence type="ECO:0000313" key="2">
    <source>
        <dbReference type="Proteomes" id="UP000183561"/>
    </source>
</evidence>
<reference evidence="2" key="1">
    <citation type="submission" date="2016-10" db="EMBL/GenBank/DDBJ databases">
        <authorList>
            <person name="Varghese N."/>
            <person name="Submissions S."/>
        </authorList>
    </citation>
    <scope>NUCLEOTIDE SEQUENCE [LARGE SCALE GENOMIC DNA]</scope>
    <source>
        <strain evidence="2">DSM 44498</strain>
    </source>
</reference>